<keyword evidence="3" id="KW-1185">Reference proteome</keyword>
<name>A0A367J7U7_RHIST</name>
<accession>A0A367J7U7</accession>
<dbReference type="Proteomes" id="UP000253551">
    <property type="component" value="Unassembled WGS sequence"/>
</dbReference>
<evidence type="ECO:0000313" key="2">
    <source>
        <dbReference type="EMBL" id="RCH85975.1"/>
    </source>
</evidence>
<proteinExistence type="predicted"/>
<comment type="caution">
    <text evidence="2">The sequence shown here is derived from an EMBL/GenBank/DDBJ whole genome shotgun (WGS) entry which is preliminary data.</text>
</comment>
<organism evidence="2 3">
    <name type="scientific">Rhizopus stolonifer</name>
    <name type="common">Rhizopus nigricans</name>
    <dbReference type="NCBI Taxonomy" id="4846"/>
    <lineage>
        <taxon>Eukaryota</taxon>
        <taxon>Fungi</taxon>
        <taxon>Fungi incertae sedis</taxon>
        <taxon>Mucoromycota</taxon>
        <taxon>Mucoromycotina</taxon>
        <taxon>Mucoromycetes</taxon>
        <taxon>Mucorales</taxon>
        <taxon>Mucorineae</taxon>
        <taxon>Rhizopodaceae</taxon>
        <taxon>Rhizopus</taxon>
    </lineage>
</organism>
<dbReference type="EMBL" id="PJQM01004040">
    <property type="protein sequence ID" value="RCH85975.1"/>
    <property type="molecule type" value="Genomic_DNA"/>
</dbReference>
<dbReference type="AlphaFoldDB" id="A0A367J7U7"/>
<feature type="region of interest" description="Disordered" evidence="1">
    <location>
        <begin position="1"/>
        <end position="22"/>
    </location>
</feature>
<sequence length="144" mass="16835">MTSLEYSSSSTNKPSSIYDDDGTDHLPLTEHNLIQFNNQFPPHKSTRKENALSFAKEQSPIVELERSLKEEQERDRPIQLSGYTSEKILIVKDKKPKRRRWLLFKGIKITCFTNDRYLCCLPCISKTIENDELIAFKYPDTTYQ</sequence>
<gene>
    <name evidence="2" type="ORF">CU098_006919</name>
</gene>
<feature type="region of interest" description="Disordered" evidence="1">
    <location>
        <begin position="39"/>
        <end position="58"/>
    </location>
</feature>
<evidence type="ECO:0000313" key="3">
    <source>
        <dbReference type="Proteomes" id="UP000253551"/>
    </source>
</evidence>
<dbReference type="OrthoDB" id="10274733at2759"/>
<reference evidence="2 3" key="1">
    <citation type="journal article" date="2018" name="G3 (Bethesda)">
        <title>Phylogenetic and Phylogenomic Definition of Rhizopus Species.</title>
        <authorList>
            <person name="Gryganskyi A.P."/>
            <person name="Golan J."/>
            <person name="Dolatabadi S."/>
            <person name="Mondo S."/>
            <person name="Robb S."/>
            <person name="Idnurm A."/>
            <person name="Muszewska A."/>
            <person name="Steczkiewicz K."/>
            <person name="Masonjones S."/>
            <person name="Liao H.L."/>
            <person name="Gajdeczka M.T."/>
            <person name="Anike F."/>
            <person name="Vuek A."/>
            <person name="Anishchenko I.M."/>
            <person name="Voigt K."/>
            <person name="de Hoog G.S."/>
            <person name="Smith M.E."/>
            <person name="Heitman J."/>
            <person name="Vilgalys R."/>
            <person name="Stajich J.E."/>
        </authorList>
    </citation>
    <scope>NUCLEOTIDE SEQUENCE [LARGE SCALE GENOMIC DNA]</scope>
    <source>
        <strain evidence="2 3">LSU 92-RS-03</strain>
    </source>
</reference>
<protein>
    <submittedName>
        <fullName evidence="2">Uncharacterized protein</fullName>
    </submittedName>
</protein>
<feature type="compositionally biased region" description="Polar residues" evidence="1">
    <location>
        <begin position="1"/>
        <end position="15"/>
    </location>
</feature>
<evidence type="ECO:0000256" key="1">
    <source>
        <dbReference type="SAM" id="MobiDB-lite"/>
    </source>
</evidence>